<dbReference type="AlphaFoldDB" id="A0A150WT63"/>
<feature type="binding site" evidence="2">
    <location>
        <position position="80"/>
    </location>
    <ligand>
        <name>Cu cation</name>
        <dbReference type="ChEBI" id="CHEBI:23378"/>
    </ligand>
</feature>
<comment type="similarity">
    <text evidence="1">Belongs to the SCO1/2 family.</text>
</comment>
<dbReference type="Proteomes" id="UP000075391">
    <property type="component" value="Unassembled WGS sequence"/>
</dbReference>
<sequence length="196" mass="21831">MKFIIIVFMIFCSLNIFAHEVGHEHHGTENLESADPVPGSSLYQLDSSWVDSDGKKVLLKDLKGRPRLVAMLYTRCTTACPLLVEDLKKLISKLPAKKQSIPVTLFSFDSENETASTMKEFLQKKKVKWQMLKGDSSDVAEVAAALGVRYKKLSSGEYVHSNVIYLLDSDGVMIAKKEGLKSDDSAFVKKIDSTLK</sequence>
<evidence type="ECO:0000256" key="1">
    <source>
        <dbReference type="ARBA" id="ARBA00010996"/>
    </source>
</evidence>
<reference evidence="5 6" key="1">
    <citation type="submission" date="2016-03" db="EMBL/GenBank/DDBJ databases">
        <authorList>
            <person name="Ploux O."/>
        </authorList>
    </citation>
    <scope>NUCLEOTIDE SEQUENCE [LARGE SCALE GENOMIC DNA]</scope>
    <source>
        <strain evidence="5 6">BER2</strain>
    </source>
</reference>
<evidence type="ECO:0000256" key="4">
    <source>
        <dbReference type="SAM" id="SignalP"/>
    </source>
</evidence>
<dbReference type="InterPro" id="IPR036249">
    <property type="entry name" value="Thioredoxin-like_sf"/>
</dbReference>
<evidence type="ECO:0000313" key="5">
    <source>
        <dbReference type="EMBL" id="KYG67607.1"/>
    </source>
</evidence>
<name>A0A150WT63_BDEBC</name>
<evidence type="ECO:0000256" key="3">
    <source>
        <dbReference type="PIRSR" id="PIRSR603782-2"/>
    </source>
</evidence>
<comment type="caution">
    <text evidence="5">The sequence shown here is derived from an EMBL/GenBank/DDBJ whole genome shotgun (WGS) entry which is preliminary data.</text>
</comment>
<evidence type="ECO:0000256" key="2">
    <source>
        <dbReference type="PIRSR" id="PIRSR603782-1"/>
    </source>
</evidence>
<dbReference type="OrthoDB" id="5567697at2"/>
<feature type="binding site" evidence="2">
    <location>
        <position position="160"/>
    </location>
    <ligand>
        <name>Cu cation</name>
        <dbReference type="ChEBI" id="CHEBI:23378"/>
    </ligand>
</feature>
<evidence type="ECO:0008006" key="7">
    <source>
        <dbReference type="Google" id="ProtNLM"/>
    </source>
</evidence>
<feature type="binding site" evidence="2">
    <location>
        <position position="76"/>
    </location>
    <ligand>
        <name>Cu cation</name>
        <dbReference type="ChEBI" id="CHEBI:23378"/>
    </ligand>
</feature>
<dbReference type="SUPFAM" id="SSF52833">
    <property type="entry name" value="Thioredoxin-like"/>
    <property type="match status" value="1"/>
</dbReference>
<dbReference type="PANTHER" id="PTHR12151">
    <property type="entry name" value="ELECTRON TRANSPORT PROTIN SCO1/SENC FAMILY MEMBER"/>
    <property type="match status" value="1"/>
</dbReference>
<keyword evidence="2" id="KW-0479">Metal-binding</keyword>
<protein>
    <recommendedName>
        <fullName evidence="7">Photosynthetic protein synthase I</fullName>
    </recommendedName>
</protein>
<dbReference type="Pfam" id="PF02630">
    <property type="entry name" value="SCO1-SenC"/>
    <property type="match status" value="1"/>
</dbReference>
<dbReference type="CDD" id="cd02968">
    <property type="entry name" value="SCO"/>
    <property type="match status" value="1"/>
</dbReference>
<feature type="disulfide bond" description="Redox-active" evidence="3">
    <location>
        <begin position="76"/>
        <end position="80"/>
    </location>
</feature>
<dbReference type="EMBL" id="LUKF01000008">
    <property type="protein sequence ID" value="KYG67607.1"/>
    <property type="molecule type" value="Genomic_DNA"/>
</dbReference>
<dbReference type="Gene3D" id="3.40.30.10">
    <property type="entry name" value="Glutaredoxin"/>
    <property type="match status" value="1"/>
</dbReference>
<organism evidence="5 6">
    <name type="scientific">Bdellovibrio bacteriovorus</name>
    <dbReference type="NCBI Taxonomy" id="959"/>
    <lineage>
        <taxon>Bacteria</taxon>
        <taxon>Pseudomonadati</taxon>
        <taxon>Bdellovibrionota</taxon>
        <taxon>Bdellovibrionia</taxon>
        <taxon>Bdellovibrionales</taxon>
        <taxon>Pseudobdellovibrionaceae</taxon>
        <taxon>Bdellovibrio</taxon>
    </lineage>
</organism>
<dbReference type="RefSeq" id="WP_063243317.1">
    <property type="nucleotide sequence ID" value="NZ_LUKF01000008.1"/>
</dbReference>
<gene>
    <name evidence="5" type="ORF">AZI85_17150</name>
</gene>
<evidence type="ECO:0000313" key="6">
    <source>
        <dbReference type="Proteomes" id="UP000075391"/>
    </source>
</evidence>
<keyword evidence="2" id="KW-0186">Copper</keyword>
<accession>A0A150WT63</accession>
<dbReference type="GO" id="GO:0046872">
    <property type="term" value="F:metal ion binding"/>
    <property type="evidence" value="ECO:0007669"/>
    <property type="project" value="UniProtKB-KW"/>
</dbReference>
<keyword evidence="4" id="KW-0732">Signal</keyword>
<dbReference type="InterPro" id="IPR003782">
    <property type="entry name" value="SCO1/SenC"/>
</dbReference>
<feature type="signal peptide" evidence="4">
    <location>
        <begin position="1"/>
        <end position="18"/>
    </location>
</feature>
<feature type="chain" id="PRO_5007573607" description="Photosynthetic protein synthase I" evidence="4">
    <location>
        <begin position="19"/>
        <end position="196"/>
    </location>
</feature>
<proteinExistence type="inferred from homology"/>
<keyword evidence="3" id="KW-1015">Disulfide bond</keyword>
<dbReference type="PANTHER" id="PTHR12151:SF25">
    <property type="entry name" value="LINALOOL DEHYDRATASE_ISOMERASE DOMAIN-CONTAINING PROTEIN"/>
    <property type="match status" value="1"/>
</dbReference>